<feature type="transmembrane region" description="Helical" evidence="1">
    <location>
        <begin position="12"/>
        <end position="33"/>
    </location>
</feature>
<evidence type="ECO:0000313" key="2">
    <source>
        <dbReference type="EMBL" id="PXY01446.1"/>
    </source>
</evidence>
<accession>A0A2V3ZYP5</accession>
<sequence>MDVKILKVLTVLAYVFITWTGTHLGGTFGYYIIFGLMDIHSVLFSALFLLILISFLYSAFKPIKKYDWHVFLLGGIVLCVPIFYHTHVVLSEFKNRGDHVFFLTACPFLIIYGITVFRIKRSAKAENKFKSL</sequence>
<gene>
    <name evidence="2" type="ORF">DF185_08145</name>
</gene>
<feature type="transmembrane region" description="Helical" evidence="1">
    <location>
        <begin position="39"/>
        <end position="58"/>
    </location>
</feature>
<evidence type="ECO:0000256" key="1">
    <source>
        <dbReference type="SAM" id="Phobius"/>
    </source>
</evidence>
<dbReference type="RefSeq" id="WP_110360258.1">
    <property type="nucleotide sequence ID" value="NZ_QFLI01000003.1"/>
</dbReference>
<feature type="transmembrane region" description="Helical" evidence="1">
    <location>
        <begin position="70"/>
        <end position="88"/>
    </location>
</feature>
<dbReference type="AlphaFoldDB" id="A0A2V3ZYP5"/>
<keyword evidence="1" id="KW-0812">Transmembrane</keyword>
<dbReference type="Proteomes" id="UP000248079">
    <property type="component" value="Unassembled WGS sequence"/>
</dbReference>
<organism evidence="2 3">
    <name type="scientific">Marinifilum breve</name>
    <dbReference type="NCBI Taxonomy" id="2184082"/>
    <lineage>
        <taxon>Bacteria</taxon>
        <taxon>Pseudomonadati</taxon>
        <taxon>Bacteroidota</taxon>
        <taxon>Bacteroidia</taxon>
        <taxon>Marinilabiliales</taxon>
        <taxon>Marinifilaceae</taxon>
    </lineage>
</organism>
<comment type="caution">
    <text evidence="2">The sequence shown here is derived from an EMBL/GenBank/DDBJ whole genome shotgun (WGS) entry which is preliminary data.</text>
</comment>
<reference evidence="2 3" key="1">
    <citation type="submission" date="2018-05" db="EMBL/GenBank/DDBJ databases">
        <title>Marinifilum breve JC075T sp. nov., a marine bacterium isolated from Yongle Blue Hole in the South China Sea.</title>
        <authorList>
            <person name="Fu T."/>
        </authorList>
    </citation>
    <scope>NUCLEOTIDE SEQUENCE [LARGE SCALE GENOMIC DNA]</scope>
    <source>
        <strain evidence="2 3">JC075</strain>
    </source>
</reference>
<keyword evidence="3" id="KW-1185">Reference proteome</keyword>
<name>A0A2V3ZYP5_9BACT</name>
<keyword evidence="1" id="KW-1133">Transmembrane helix</keyword>
<protein>
    <submittedName>
        <fullName evidence="2">Uncharacterized protein</fullName>
    </submittedName>
</protein>
<proteinExistence type="predicted"/>
<evidence type="ECO:0000313" key="3">
    <source>
        <dbReference type="Proteomes" id="UP000248079"/>
    </source>
</evidence>
<feature type="transmembrane region" description="Helical" evidence="1">
    <location>
        <begin position="100"/>
        <end position="119"/>
    </location>
</feature>
<keyword evidence="1" id="KW-0472">Membrane</keyword>
<dbReference type="EMBL" id="QFLI01000003">
    <property type="protein sequence ID" value="PXY01446.1"/>
    <property type="molecule type" value="Genomic_DNA"/>
</dbReference>